<dbReference type="InterPro" id="IPR012910">
    <property type="entry name" value="Plug_dom"/>
</dbReference>
<dbReference type="AlphaFoldDB" id="A0A368HD06"/>
<feature type="domain" description="TonB-dependent receptor plug" evidence="15">
    <location>
        <begin position="80"/>
        <end position="192"/>
    </location>
</feature>
<evidence type="ECO:0000259" key="15">
    <source>
        <dbReference type="Pfam" id="PF07715"/>
    </source>
</evidence>
<evidence type="ECO:0000256" key="13">
    <source>
        <dbReference type="SAM" id="SignalP"/>
    </source>
</evidence>
<dbReference type="Gene3D" id="2.40.170.20">
    <property type="entry name" value="TonB-dependent receptor, beta-barrel domain"/>
    <property type="match status" value="1"/>
</dbReference>
<dbReference type="OrthoDB" id="9760620at2"/>
<keyword evidence="10 11" id="KW-0998">Cell outer membrane</keyword>
<dbReference type="Pfam" id="PF00593">
    <property type="entry name" value="TonB_dep_Rec_b-barrel"/>
    <property type="match status" value="1"/>
</dbReference>
<dbReference type="EMBL" id="PSYR01000002">
    <property type="protein sequence ID" value="RCN56326.1"/>
    <property type="molecule type" value="Genomic_DNA"/>
</dbReference>
<keyword evidence="8 11" id="KW-0472">Membrane</keyword>
<comment type="similarity">
    <text evidence="2">Belongs to the TonB-dependent receptor family. Hemoglobin/haptoglobin binding protein subfamily.</text>
</comment>
<feature type="domain" description="TonB-dependent receptor-like beta-barrel" evidence="14">
    <location>
        <begin position="300"/>
        <end position="753"/>
    </location>
</feature>
<evidence type="ECO:0000256" key="8">
    <source>
        <dbReference type="ARBA" id="ARBA00023136"/>
    </source>
</evidence>
<dbReference type="InterPro" id="IPR039426">
    <property type="entry name" value="TonB-dep_rcpt-like"/>
</dbReference>
<evidence type="ECO:0000259" key="14">
    <source>
        <dbReference type="Pfam" id="PF00593"/>
    </source>
</evidence>
<dbReference type="Gene3D" id="2.170.130.10">
    <property type="entry name" value="TonB-dependent receptor, plug domain"/>
    <property type="match status" value="1"/>
</dbReference>
<dbReference type="SUPFAM" id="SSF56935">
    <property type="entry name" value="Porins"/>
    <property type="match status" value="1"/>
</dbReference>
<evidence type="ECO:0000256" key="1">
    <source>
        <dbReference type="ARBA" id="ARBA00004571"/>
    </source>
</evidence>
<dbReference type="Proteomes" id="UP000253250">
    <property type="component" value="Unassembled WGS sequence"/>
</dbReference>
<dbReference type="PANTHER" id="PTHR30069">
    <property type="entry name" value="TONB-DEPENDENT OUTER MEMBRANE RECEPTOR"/>
    <property type="match status" value="1"/>
</dbReference>
<dbReference type="GO" id="GO:0015344">
    <property type="term" value="F:siderophore uptake transmembrane transporter activity"/>
    <property type="evidence" value="ECO:0007669"/>
    <property type="project" value="TreeGrafter"/>
</dbReference>
<keyword evidence="3 11" id="KW-0813">Transport</keyword>
<keyword evidence="9 16" id="KW-0675">Receptor</keyword>
<dbReference type="PROSITE" id="PS52016">
    <property type="entry name" value="TONB_DEPENDENT_REC_3"/>
    <property type="match status" value="1"/>
</dbReference>
<sequence>MKERHSQENGVAGRPTKTALAVALSLVLAGTPLEVWAATAGSAATQENGGTTSNGAVNIGEVGAVSSAAHRKSKVRVPLKAPYSEHVIGAQAIHNASLAQNAQTILARKPSINAFSTGPNGVRSTITFRAFNSGQFSETFDGVPLNDMFNGGTTNQASNRNAIPLTLNDTAGIEIYNGVNNPAVNAYNSLGGTINFVPRQPSRHPGGALGVGYGSFGTVDWNAAANTGSLGGLRSLFAFNRQISQGWVNNSGDQNNNFYYAGILPYNDGRSRVSSYLIVNHNVGYTPHSVPLPLIQKYGTSYDWPLNYDSTRNNDREITGILADRSLLTRTAILRNKVFFQNNDYTRTSYSNPAFAQSASQPYYLPNQGTGYPFWLSYPTGPTYDPAAIFGSTHYGTDYHLYEDVSSDLGYSPSLTFLLPDNEVKIGGNVTYGVLHSAEYWYGSAPVPQQSGYNNAWNERDSRIYSSVYAQDDISLFGRTLHITPGVKYLDAQTTSADNVGFYYPIGGTVSDNESFVSPTLGINYAPLSGFSIYGAYGRNIKFPNIGAFYSNIAEQNAAGQYVVVPVHLSPEYATDYELGTRYEGYGFAGTVNVYRELFTNTFINTTSPISGLSTTVNGGSSRYQGVELGLVQHFQAIPMGRFSVFGNYSYNKAVFTSSFNSAYAGQVSAGQPLADVPTNMVNLGIGWMRGLVHVRIDEKYVGPQYVNQQFAGVPGGLTIPGYAVTNIGVFDTIPFHETDVKSIKLALNIDNVFNKHYIPKAVSNTDYYGNSYLSVFEGMPFSIYGSATVRF</sequence>
<proteinExistence type="inferred from homology"/>
<gene>
    <name evidence="16" type="ORF">C4900_10840</name>
</gene>
<keyword evidence="4 11" id="KW-1134">Transmembrane beta strand</keyword>
<dbReference type="InterPro" id="IPR000531">
    <property type="entry name" value="Beta-barrel_TonB"/>
</dbReference>
<keyword evidence="5 11" id="KW-0812">Transmembrane</keyword>
<dbReference type="InterPro" id="IPR036942">
    <property type="entry name" value="Beta-barrel_TonB_sf"/>
</dbReference>
<comment type="caution">
    <text evidence="16">The sequence shown here is derived from an EMBL/GenBank/DDBJ whole genome shotgun (WGS) entry which is preliminary data.</text>
</comment>
<evidence type="ECO:0000256" key="9">
    <source>
        <dbReference type="ARBA" id="ARBA00023170"/>
    </source>
</evidence>
<dbReference type="InterPro" id="IPR037066">
    <property type="entry name" value="Plug_dom_sf"/>
</dbReference>
<evidence type="ECO:0000256" key="3">
    <source>
        <dbReference type="ARBA" id="ARBA00022448"/>
    </source>
</evidence>
<evidence type="ECO:0000313" key="17">
    <source>
        <dbReference type="Proteomes" id="UP000253250"/>
    </source>
</evidence>
<evidence type="ECO:0000256" key="10">
    <source>
        <dbReference type="ARBA" id="ARBA00023237"/>
    </source>
</evidence>
<keyword evidence="6 13" id="KW-0732">Signal</keyword>
<dbReference type="RefSeq" id="WP_114283080.1">
    <property type="nucleotide sequence ID" value="NZ_PSYR01000002.1"/>
</dbReference>
<protein>
    <submittedName>
        <fullName evidence="16">TonB-dependent receptor</fullName>
    </submittedName>
</protein>
<evidence type="ECO:0000256" key="2">
    <source>
        <dbReference type="ARBA" id="ARBA00008143"/>
    </source>
</evidence>
<keyword evidence="7 12" id="KW-0798">TonB box</keyword>
<dbReference type="GO" id="GO:0009279">
    <property type="term" value="C:cell outer membrane"/>
    <property type="evidence" value="ECO:0007669"/>
    <property type="project" value="UniProtKB-SubCell"/>
</dbReference>
<reference evidence="16 17" key="1">
    <citation type="submission" date="2018-02" db="EMBL/GenBank/DDBJ databases">
        <title>Insights into the biology of acidophilic members of the Acidiferrobacteraceae family derived from comparative genomic analyses.</title>
        <authorList>
            <person name="Issotta F."/>
            <person name="Thyssen C."/>
            <person name="Mena C."/>
            <person name="Moya A."/>
            <person name="Bellenberg S."/>
            <person name="Sproer C."/>
            <person name="Covarrubias P.C."/>
            <person name="Sand W."/>
            <person name="Quatrini R."/>
            <person name="Vera M."/>
        </authorList>
    </citation>
    <scope>NUCLEOTIDE SEQUENCE [LARGE SCALE GENOMIC DNA]</scope>
    <source>
        <strain evidence="17">m-1</strain>
    </source>
</reference>
<evidence type="ECO:0000256" key="12">
    <source>
        <dbReference type="RuleBase" id="RU003357"/>
    </source>
</evidence>
<dbReference type="PANTHER" id="PTHR30069:SF29">
    <property type="entry name" value="HEMOGLOBIN AND HEMOGLOBIN-HAPTOGLOBIN-BINDING PROTEIN 1-RELATED"/>
    <property type="match status" value="1"/>
</dbReference>
<keyword evidence="17" id="KW-1185">Reference proteome</keyword>
<comment type="subcellular location">
    <subcellularLocation>
        <location evidence="1 11">Cell outer membrane</location>
        <topology evidence="1 11">Multi-pass membrane protein</topology>
    </subcellularLocation>
</comment>
<organism evidence="16 17">
    <name type="scientific">Acidiferrobacter thiooxydans</name>
    <dbReference type="NCBI Taxonomy" id="163359"/>
    <lineage>
        <taxon>Bacteria</taxon>
        <taxon>Pseudomonadati</taxon>
        <taxon>Pseudomonadota</taxon>
        <taxon>Gammaproteobacteria</taxon>
        <taxon>Acidiferrobacterales</taxon>
        <taxon>Acidiferrobacteraceae</taxon>
        <taxon>Acidiferrobacter</taxon>
    </lineage>
</organism>
<dbReference type="Pfam" id="PF07715">
    <property type="entry name" value="Plug"/>
    <property type="match status" value="1"/>
</dbReference>
<accession>A0A368HD06</accession>
<evidence type="ECO:0000256" key="6">
    <source>
        <dbReference type="ARBA" id="ARBA00022729"/>
    </source>
</evidence>
<evidence type="ECO:0000256" key="11">
    <source>
        <dbReference type="PROSITE-ProRule" id="PRU01360"/>
    </source>
</evidence>
<name>A0A368HD06_9GAMM</name>
<evidence type="ECO:0000256" key="5">
    <source>
        <dbReference type="ARBA" id="ARBA00022692"/>
    </source>
</evidence>
<feature type="chain" id="PRO_5016909985" evidence="13">
    <location>
        <begin position="38"/>
        <end position="792"/>
    </location>
</feature>
<dbReference type="GO" id="GO:0044718">
    <property type="term" value="P:siderophore transmembrane transport"/>
    <property type="evidence" value="ECO:0007669"/>
    <property type="project" value="TreeGrafter"/>
</dbReference>
<evidence type="ECO:0000256" key="7">
    <source>
        <dbReference type="ARBA" id="ARBA00023077"/>
    </source>
</evidence>
<feature type="signal peptide" evidence="13">
    <location>
        <begin position="1"/>
        <end position="37"/>
    </location>
</feature>
<evidence type="ECO:0000256" key="4">
    <source>
        <dbReference type="ARBA" id="ARBA00022452"/>
    </source>
</evidence>
<evidence type="ECO:0000313" key="16">
    <source>
        <dbReference type="EMBL" id="RCN56326.1"/>
    </source>
</evidence>